<dbReference type="AlphaFoldDB" id="A0A5B9EEI1"/>
<organism evidence="10 11">
    <name type="scientific">Terriglobus albidus</name>
    <dbReference type="NCBI Taxonomy" id="1592106"/>
    <lineage>
        <taxon>Bacteria</taxon>
        <taxon>Pseudomonadati</taxon>
        <taxon>Acidobacteriota</taxon>
        <taxon>Terriglobia</taxon>
        <taxon>Terriglobales</taxon>
        <taxon>Acidobacteriaceae</taxon>
        <taxon>Terriglobus</taxon>
    </lineage>
</organism>
<feature type="compositionally biased region" description="Polar residues" evidence="8">
    <location>
        <begin position="45"/>
        <end position="67"/>
    </location>
</feature>
<dbReference type="SUPFAM" id="SSF56954">
    <property type="entry name" value="Outer membrane efflux proteins (OEP)"/>
    <property type="match status" value="1"/>
</dbReference>
<feature type="chain" id="PRO_5023126658" evidence="9">
    <location>
        <begin position="21"/>
        <end position="497"/>
    </location>
</feature>
<dbReference type="InterPro" id="IPR003423">
    <property type="entry name" value="OMP_efflux"/>
</dbReference>
<dbReference type="EMBL" id="CP042806">
    <property type="protein sequence ID" value="QEE29525.1"/>
    <property type="molecule type" value="Genomic_DNA"/>
</dbReference>
<evidence type="ECO:0000313" key="11">
    <source>
        <dbReference type="Proteomes" id="UP000321820"/>
    </source>
</evidence>
<dbReference type="Pfam" id="PF02321">
    <property type="entry name" value="OEP"/>
    <property type="match status" value="2"/>
</dbReference>
<dbReference type="GO" id="GO:0015562">
    <property type="term" value="F:efflux transmembrane transporter activity"/>
    <property type="evidence" value="ECO:0007669"/>
    <property type="project" value="InterPro"/>
</dbReference>
<protein>
    <submittedName>
        <fullName evidence="10">TolC family protein</fullName>
    </submittedName>
</protein>
<dbReference type="GO" id="GO:0009279">
    <property type="term" value="C:cell outer membrane"/>
    <property type="evidence" value="ECO:0007669"/>
    <property type="project" value="UniProtKB-SubCell"/>
</dbReference>
<comment type="similarity">
    <text evidence="2">Belongs to the outer membrane factor (OMF) (TC 1.B.17) family.</text>
</comment>
<evidence type="ECO:0000256" key="4">
    <source>
        <dbReference type="ARBA" id="ARBA00022452"/>
    </source>
</evidence>
<reference evidence="10 11" key="1">
    <citation type="submission" date="2019-08" db="EMBL/GenBank/DDBJ databases">
        <title>Complete genome sequence of Terriglobus albidus strain ORNL.</title>
        <authorList>
            <person name="Podar M."/>
        </authorList>
    </citation>
    <scope>NUCLEOTIDE SEQUENCE [LARGE SCALE GENOMIC DNA]</scope>
    <source>
        <strain evidence="10 11">ORNL</strain>
    </source>
</reference>
<evidence type="ECO:0000256" key="2">
    <source>
        <dbReference type="ARBA" id="ARBA00007613"/>
    </source>
</evidence>
<dbReference type="OrthoDB" id="106196at2"/>
<dbReference type="PANTHER" id="PTHR30026">
    <property type="entry name" value="OUTER MEMBRANE PROTEIN TOLC"/>
    <property type="match status" value="1"/>
</dbReference>
<name>A0A5B9EEI1_9BACT</name>
<dbReference type="GO" id="GO:1990281">
    <property type="term" value="C:efflux pump complex"/>
    <property type="evidence" value="ECO:0007669"/>
    <property type="project" value="TreeGrafter"/>
</dbReference>
<keyword evidence="7" id="KW-0998">Cell outer membrane</keyword>
<accession>A0A5B9EEI1</accession>
<comment type="subcellular location">
    <subcellularLocation>
        <location evidence="1">Cell outer membrane</location>
    </subcellularLocation>
</comment>
<keyword evidence="6" id="KW-0472">Membrane</keyword>
<dbReference type="InterPro" id="IPR051906">
    <property type="entry name" value="TolC-like"/>
</dbReference>
<feature type="region of interest" description="Disordered" evidence="8">
    <location>
        <begin position="23"/>
        <end position="69"/>
    </location>
</feature>
<gene>
    <name evidence="10" type="ORF">FTW19_16895</name>
</gene>
<keyword evidence="11" id="KW-1185">Reference proteome</keyword>
<evidence type="ECO:0000256" key="9">
    <source>
        <dbReference type="SAM" id="SignalP"/>
    </source>
</evidence>
<evidence type="ECO:0000256" key="5">
    <source>
        <dbReference type="ARBA" id="ARBA00022692"/>
    </source>
</evidence>
<proteinExistence type="inferred from homology"/>
<dbReference type="PANTHER" id="PTHR30026:SF20">
    <property type="entry name" value="OUTER MEMBRANE PROTEIN TOLC"/>
    <property type="match status" value="1"/>
</dbReference>
<keyword evidence="9" id="KW-0732">Signal</keyword>
<evidence type="ECO:0000256" key="8">
    <source>
        <dbReference type="SAM" id="MobiDB-lite"/>
    </source>
</evidence>
<dbReference type="GO" id="GO:0015288">
    <property type="term" value="F:porin activity"/>
    <property type="evidence" value="ECO:0007669"/>
    <property type="project" value="TreeGrafter"/>
</dbReference>
<sequence>MAQRKILVLPAMLLAGALGAQQSRSGVAPSGGGNTSPGSGAAAVQTAQGVLQQQSRSTTGTSGQDNFKGSVVEGKATDGVLDLSLANAIQRGLKTNLGLILETSSVKESGGKRLQELQALLPTARGEMTYNVQQVNLAAFGLSFPGVSPIVGPFQVFDFRGYLSQSVINVQSLENYIAAKHNFAASKLNAEDARDMVTLTVGNAYLLCIADASRVESVQAQVDSSKVSLDQATAAHDAGTSPKLDVLRAQVDYQNQQQQLISAKNDLAKDKLALARTIGLPLEQEFRLTDTAPFAPLENLNADAAFQQALKNRKDLAAAEETLKGADAQKTAAWAQQLPAVTVSGDYGDIGPTPGHSHGTYTASGNVKAPLLQIAKTHGDEEVADASYQTARAQLSDKVQQVNQDIRTAILDIQSAAKLIEATHTNVLTANEALSEAQERFKSGVSDNLAVSQAQAQSAQANDQYISALYQHNLAKLELARALGVAQTNYKDYVGGK</sequence>
<evidence type="ECO:0000256" key="6">
    <source>
        <dbReference type="ARBA" id="ARBA00023136"/>
    </source>
</evidence>
<feature type="signal peptide" evidence="9">
    <location>
        <begin position="1"/>
        <end position="20"/>
    </location>
</feature>
<dbReference type="Proteomes" id="UP000321820">
    <property type="component" value="Chromosome"/>
</dbReference>
<keyword evidence="5" id="KW-0812">Transmembrane</keyword>
<evidence type="ECO:0000256" key="3">
    <source>
        <dbReference type="ARBA" id="ARBA00022448"/>
    </source>
</evidence>
<evidence type="ECO:0000256" key="1">
    <source>
        <dbReference type="ARBA" id="ARBA00004442"/>
    </source>
</evidence>
<evidence type="ECO:0000256" key="7">
    <source>
        <dbReference type="ARBA" id="ARBA00023237"/>
    </source>
</evidence>
<dbReference type="RefSeq" id="WP_147648717.1">
    <property type="nucleotide sequence ID" value="NZ_CP042806.1"/>
</dbReference>
<keyword evidence="3" id="KW-0813">Transport</keyword>
<dbReference type="KEGG" id="talb:FTW19_16895"/>
<keyword evidence="4" id="KW-1134">Transmembrane beta strand</keyword>
<evidence type="ECO:0000313" key="10">
    <source>
        <dbReference type="EMBL" id="QEE29525.1"/>
    </source>
</evidence>
<dbReference type="Gene3D" id="1.20.1600.10">
    <property type="entry name" value="Outer membrane efflux proteins (OEP)"/>
    <property type="match status" value="1"/>
</dbReference>